<dbReference type="EMBL" id="CP121195">
    <property type="protein sequence ID" value="XBH14033.1"/>
    <property type="molecule type" value="Genomic_DNA"/>
</dbReference>
<keyword evidence="1" id="KW-0472">Membrane</keyword>
<evidence type="ECO:0000313" key="2">
    <source>
        <dbReference type="EMBL" id="XBH10605.1"/>
    </source>
</evidence>
<name>A0AAU7CZQ9_9BACT</name>
<accession>A0AAU7D8F5</accession>
<gene>
    <name evidence="2" type="ORF">P4G45_02465</name>
    <name evidence="3" type="ORF">P8936_02435</name>
</gene>
<proteinExistence type="predicted"/>
<evidence type="ECO:0000256" key="1">
    <source>
        <dbReference type="SAM" id="Phobius"/>
    </source>
</evidence>
<sequence length="53" mass="6345">MRKTAWIWFVGFAAWVIDGLISVHYRDWLHARLAFMVAIVFFAAALFYRKQPR</sequence>
<protein>
    <submittedName>
        <fullName evidence="2">Uncharacterized protein</fullName>
    </submittedName>
</protein>
<dbReference type="EMBL" id="CP121194">
    <property type="protein sequence ID" value="XBH10605.1"/>
    <property type="molecule type" value="Genomic_DNA"/>
</dbReference>
<accession>A0AAU7CZQ9</accession>
<evidence type="ECO:0000313" key="3">
    <source>
        <dbReference type="EMBL" id="XBH14033.1"/>
    </source>
</evidence>
<dbReference type="KEGG" id="epl:P4G45_02465"/>
<organism evidence="2">
    <name type="scientific">Edaphobacter paludis</name>
    <dbReference type="NCBI Taxonomy" id="3035702"/>
    <lineage>
        <taxon>Bacteria</taxon>
        <taxon>Pseudomonadati</taxon>
        <taxon>Acidobacteriota</taxon>
        <taxon>Terriglobia</taxon>
        <taxon>Terriglobales</taxon>
        <taxon>Acidobacteriaceae</taxon>
        <taxon>Edaphobacter</taxon>
    </lineage>
</organism>
<reference evidence="2" key="1">
    <citation type="submission" date="2023-03" db="EMBL/GenBank/DDBJ databases">
        <title>Edaphobacter sp.</title>
        <authorList>
            <person name="Huber K.J."/>
            <person name="Papendorf J."/>
            <person name="Pilke C."/>
            <person name="Bunk B."/>
            <person name="Sproeer C."/>
            <person name="Pester M."/>
        </authorList>
    </citation>
    <scope>NUCLEOTIDE SEQUENCE</scope>
    <source>
        <strain evidence="2">DSM 109919</strain>
        <strain evidence="3">DSM 109920</strain>
    </source>
</reference>
<dbReference type="RefSeq" id="WP_348268111.1">
    <property type="nucleotide sequence ID" value="NZ_CP121194.1"/>
</dbReference>
<dbReference type="AlphaFoldDB" id="A0AAU7CZQ9"/>
<keyword evidence="1" id="KW-0812">Transmembrane</keyword>
<keyword evidence="1" id="KW-1133">Transmembrane helix</keyword>
<feature type="transmembrane region" description="Helical" evidence="1">
    <location>
        <begin position="29"/>
        <end position="48"/>
    </location>
</feature>